<keyword evidence="2" id="KW-1185">Reference proteome</keyword>
<organism evidence="1 2">
    <name type="scientific">Flavobacterium laiguense</name>
    <dbReference type="NCBI Taxonomy" id="2169409"/>
    <lineage>
        <taxon>Bacteria</taxon>
        <taxon>Pseudomonadati</taxon>
        <taxon>Bacteroidota</taxon>
        <taxon>Flavobacteriia</taxon>
        <taxon>Flavobacteriales</taxon>
        <taxon>Flavobacteriaceae</taxon>
        <taxon>Flavobacterium</taxon>
    </lineage>
</organism>
<accession>A0A2U1K0S9</accession>
<proteinExistence type="predicted"/>
<dbReference type="EMBL" id="QCZH01000002">
    <property type="protein sequence ID" value="PWA10779.1"/>
    <property type="molecule type" value="Genomic_DNA"/>
</dbReference>
<evidence type="ECO:0000313" key="1">
    <source>
        <dbReference type="EMBL" id="PWA10779.1"/>
    </source>
</evidence>
<reference evidence="1 2" key="1">
    <citation type="submission" date="2018-04" db="EMBL/GenBank/DDBJ databases">
        <title>Flavobacterium sp. nov., isolated from glacier ice.</title>
        <authorList>
            <person name="Liu Q."/>
            <person name="Xin Y.-H."/>
        </authorList>
    </citation>
    <scope>NUCLEOTIDE SEQUENCE [LARGE SCALE GENOMIC DNA]</scope>
    <source>
        <strain evidence="1 2">LB2P30</strain>
    </source>
</reference>
<sequence>MLLPSFSNVIVYLNFKANQDEIAKTLCIQKEMKNNKCNGNCYLSKQLKKEAEKEKQESSNLREKQELVYTQTLLTYNFSSNTIIEKTRIRISMYREKPKSIAFSIFHPPLV</sequence>
<name>A0A2U1K0S9_9FLAO</name>
<gene>
    <name evidence="1" type="ORF">DB891_02825</name>
</gene>
<dbReference type="AlphaFoldDB" id="A0A2U1K0S9"/>
<comment type="caution">
    <text evidence="1">The sequence shown here is derived from an EMBL/GenBank/DDBJ whole genome shotgun (WGS) entry which is preliminary data.</text>
</comment>
<dbReference type="Proteomes" id="UP000245618">
    <property type="component" value="Unassembled WGS sequence"/>
</dbReference>
<protein>
    <submittedName>
        <fullName evidence="1">Uncharacterized protein</fullName>
    </submittedName>
</protein>
<evidence type="ECO:0000313" key="2">
    <source>
        <dbReference type="Proteomes" id="UP000245618"/>
    </source>
</evidence>